<dbReference type="PANTHER" id="PTHR33841:SF1">
    <property type="entry name" value="DNA METHYLTRANSFERASE A"/>
    <property type="match status" value="1"/>
</dbReference>
<accession>A0ABY6PJX0</accession>
<comment type="catalytic activity">
    <reaction evidence="5">
        <text>a 2'-deoxyadenosine in DNA + S-adenosyl-L-methionine = an N(6)-methyl-2'-deoxyadenosine in DNA + S-adenosyl-L-homocysteine + H(+)</text>
        <dbReference type="Rhea" id="RHEA:15197"/>
        <dbReference type="Rhea" id="RHEA-COMP:12418"/>
        <dbReference type="Rhea" id="RHEA-COMP:12419"/>
        <dbReference type="ChEBI" id="CHEBI:15378"/>
        <dbReference type="ChEBI" id="CHEBI:57856"/>
        <dbReference type="ChEBI" id="CHEBI:59789"/>
        <dbReference type="ChEBI" id="CHEBI:90615"/>
        <dbReference type="ChEBI" id="CHEBI:90616"/>
        <dbReference type="EC" id="2.1.1.72"/>
    </reaction>
</comment>
<proteinExistence type="predicted"/>
<dbReference type="Proteomes" id="UP001164959">
    <property type="component" value="Chromosome"/>
</dbReference>
<keyword evidence="4" id="KW-0949">S-adenosyl-L-methionine</keyword>
<evidence type="ECO:0000313" key="9">
    <source>
        <dbReference type="Proteomes" id="UP001164959"/>
    </source>
</evidence>
<evidence type="ECO:0000256" key="6">
    <source>
        <dbReference type="SAM" id="MobiDB-lite"/>
    </source>
</evidence>
<dbReference type="Pfam" id="PF07669">
    <property type="entry name" value="Eco57I"/>
    <property type="match status" value="1"/>
</dbReference>
<protein>
    <recommendedName>
        <fullName evidence="1">site-specific DNA-methyltransferase (adenine-specific)</fullName>
        <ecNumber evidence="1">2.1.1.72</ecNumber>
    </recommendedName>
</protein>
<sequence>MTYDSLVNRGDYFSAHYLAEVLPKDLKSGLLQAWKEREEAAKPAARTGDTPEPGEPEAAVPGGGELPVTPRAGLRELRRPYFRARSFFALPEDEDGIIAVRDTDDDTLTYGSPDWRERVRTLNAEVLRALGYDAKPRTLTVERAKQPYEIPVAHAEKGLVALDCGWAAEPDAALDSAGRGRLLEEVVLDPSTTLTTGAKLASFLFACEGPPRYVLLLGGGVTVLADRAVWGEGRYLAVSLDTALQRNDTRAGGELDTVAALFGADSLRTPEEGGENPLAELVGKSAKHAVGVSGELRDGLRTSVELIANEVLARLRNQGVRPEDLGELADLGRQLTRESLRYLYRVLFLLYAEARPELGILPADYPEYQQGYGLGRLGELIADRQPVGEKARAGFYLYESLDLLFRKVQDGYRPRRTHGVESAPVDAKTSEDVGLRFEPLHSTLFEPESIRLIGADTLPDPRHDSDEALARGESVRYLDTRLRNATLYEVLHRLMITRGKKGERGGFISYAQLGINQLGAVYEGLMSYSGFIAGEELYEVAKGGDPKDGSWLVPKSKIDEYPDRVFIKRRDKHTGEDERVRHAPGSFVYRLSCRDRQTSASYYTPESLTKVTVQLALQHRLDQDGTETAARELLNWKICEPALGSGAFLNEAINQVAAEYLRRRQGELGQSIDTEQHAVELQKVKAYIALHNSYGVDLNETAVELAEVSLWLNTMHPGMEAPWFGLHLRRGNSLIGGRREVYPADRLKKGGWLGTTPERFPLADALAGEPLPEGAVHHFLLPAKEWGAVAAEKEAKALAPEAAKALGTWRKAITKSPTTKQTARLQGLARRAEYLWGLVVQRLELSERDISRRIGVWGAEDDWLRRPEVAVQREKVLGDLHAEDTPYWRLKTLMDTWCALWFWPVQEASLLNGTHEQYARAEALAERAAEFEAAGVTTAELGLAGESEAGAEAEAADEDSGVLMTWEADALPGFGAEPQQMTLTRDSLSRRRTGRRVEQVKGQRRPVIPLANLDDWLDFAEALLGTQDVPGESLVSTFETLADLYAYEEELPGWMGMDRSYQLVPRFLWMTVAKDVAEEQGFFHWELEFAQIFARGGFDLQVGNPPWVQPQWHEDQVLAEREPWFTLTEKPSAAEWRLRKEEVLRTSDGNKAYFLDELAANAGVAATLRSPLTYPLLVGTKGDLYRAFMVQVWRHMRLGGSAGLLHPDTHLSGVHEGLIRAAAYRHLRIHAHFVNSANWAFEDLDRAQQFGMHIYGTAQEPDFLHLSQLRDAEVLPASLAHDGKGATPGIKHNGSWDIRPHRERVVHLDATLLTSWHALSGSTGEASQTPLLYPIVVSEQGAIEALAAYPETLDVYRPLITIGFDEGAAKKEGIIRWGNQAVSELADAILQGPHFASALPFSKEPRIPCRSNRDWNSLVLTELTETYVPVSNYVRSTDEATYLTRQQSWLGKPSASYFRVAWRRMVPFNTSRSLQAALIPPGPIHVNTVHSMALENNRLTALNAGFWAALPLDYLLRTTGRSSLQTSEARKMPAPNPAHPLAPALLLRTLRLNALTTHYAPLWAELFDPKWAGYEDWANRHWPRLKPLAAGLKPSWEYGTPLRTEHERRAALVELDALVAVWLGITADQLAAIFKSHYPQLYDYESATYFDANGRKIAGDFNTYGHGQTKQDYLDLLAHLEDPEHTPPPDGYQAPFYKADREAEMRAAHAHFQTRLDTEIAAGRWTAPTSGVRA</sequence>
<dbReference type="GO" id="GO:0008168">
    <property type="term" value="F:methyltransferase activity"/>
    <property type="evidence" value="ECO:0007669"/>
    <property type="project" value="UniProtKB-KW"/>
</dbReference>
<dbReference type="Gene3D" id="3.40.50.150">
    <property type="entry name" value="Vaccinia Virus protein VP39"/>
    <property type="match status" value="2"/>
</dbReference>
<keyword evidence="9" id="KW-1185">Reference proteome</keyword>
<evidence type="ECO:0000256" key="1">
    <source>
        <dbReference type="ARBA" id="ARBA00011900"/>
    </source>
</evidence>
<keyword evidence="2 8" id="KW-0489">Methyltransferase</keyword>
<dbReference type="InterPro" id="IPR050953">
    <property type="entry name" value="N4_N6_ade-DNA_methylase"/>
</dbReference>
<dbReference type="PANTHER" id="PTHR33841">
    <property type="entry name" value="DNA METHYLTRANSFERASE YEEA-RELATED"/>
    <property type="match status" value="1"/>
</dbReference>
<evidence type="ECO:0000313" key="8">
    <source>
        <dbReference type="EMBL" id="UZJ33827.1"/>
    </source>
</evidence>
<dbReference type="SUPFAM" id="SSF53335">
    <property type="entry name" value="S-adenosyl-L-methionine-dependent methyltransferases"/>
    <property type="match status" value="1"/>
</dbReference>
<evidence type="ECO:0000256" key="4">
    <source>
        <dbReference type="ARBA" id="ARBA00022691"/>
    </source>
</evidence>
<dbReference type="GO" id="GO:0032259">
    <property type="term" value="P:methylation"/>
    <property type="evidence" value="ECO:0007669"/>
    <property type="project" value="UniProtKB-KW"/>
</dbReference>
<keyword evidence="3" id="KW-0808">Transferase</keyword>
<evidence type="ECO:0000259" key="7">
    <source>
        <dbReference type="Pfam" id="PF07669"/>
    </source>
</evidence>
<dbReference type="InterPro" id="IPR029063">
    <property type="entry name" value="SAM-dependent_MTases_sf"/>
</dbReference>
<dbReference type="EC" id="2.1.1.72" evidence="1"/>
<evidence type="ECO:0000256" key="5">
    <source>
        <dbReference type="ARBA" id="ARBA00047942"/>
    </source>
</evidence>
<dbReference type="EMBL" id="CP110636">
    <property type="protein sequence ID" value="UZJ33827.1"/>
    <property type="molecule type" value="Genomic_DNA"/>
</dbReference>
<dbReference type="RefSeq" id="WP_265364984.1">
    <property type="nucleotide sequence ID" value="NZ_CP110636.1"/>
</dbReference>
<organism evidence="8 9">
    <name type="scientific">Streptomyces endophytica</name>
    <dbReference type="NCBI Taxonomy" id="2991496"/>
    <lineage>
        <taxon>Bacteria</taxon>
        <taxon>Bacillati</taxon>
        <taxon>Actinomycetota</taxon>
        <taxon>Actinomycetes</taxon>
        <taxon>Kitasatosporales</taxon>
        <taxon>Streptomycetaceae</taxon>
        <taxon>Streptomyces</taxon>
    </lineage>
</organism>
<gene>
    <name evidence="8" type="ORF">OJ254_30665</name>
</gene>
<evidence type="ECO:0000256" key="2">
    <source>
        <dbReference type="ARBA" id="ARBA00022603"/>
    </source>
</evidence>
<reference evidence="8" key="1">
    <citation type="submission" date="2022-11" db="EMBL/GenBank/DDBJ databases">
        <title>Identification and genomic analyses of a novel endophytic actinobacterium Streptomyces endophytica sp. nov. with potential for biocontrol of Yam anthracnose.</title>
        <authorList>
            <person name="Huang X."/>
        </authorList>
    </citation>
    <scope>NUCLEOTIDE SEQUENCE</scope>
    <source>
        <strain evidence="8">HNM0140</strain>
    </source>
</reference>
<evidence type="ECO:0000256" key="3">
    <source>
        <dbReference type="ARBA" id="ARBA00022679"/>
    </source>
</evidence>
<name>A0ABY6PJX0_9ACTN</name>
<feature type="domain" description="Type II methyltransferase M.TaqI-like" evidence="7">
    <location>
        <begin position="1073"/>
        <end position="1114"/>
    </location>
</feature>
<feature type="region of interest" description="Disordered" evidence="6">
    <location>
        <begin position="37"/>
        <end position="70"/>
    </location>
</feature>
<dbReference type="InterPro" id="IPR011639">
    <property type="entry name" value="MethylTrfase_TaqI-like_dom"/>
</dbReference>